<dbReference type="RefSeq" id="XP_018270688.1">
    <property type="nucleotide sequence ID" value="XM_018416912.1"/>
</dbReference>
<feature type="region of interest" description="Disordered" evidence="1">
    <location>
        <begin position="1078"/>
        <end position="1133"/>
    </location>
</feature>
<feature type="compositionally biased region" description="Low complexity" evidence="1">
    <location>
        <begin position="173"/>
        <end position="194"/>
    </location>
</feature>
<evidence type="ECO:0000256" key="1">
    <source>
        <dbReference type="SAM" id="MobiDB-lite"/>
    </source>
</evidence>
<feature type="compositionally biased region" description="Low complexity" evidence="1">
    <location>
        <begin position="1400"/>
        <end position="1413"/>
    </location>
</feature>
<feature type="compositionally biased region" description="Polar residues" evidence="1">
    <location>
        <begin position="1097"/>
        <end position="1107"/>
    </location>
</feature>
<accession>A0A194S294</accession>
<keyword evidence="3" id="KW-1185">Reference proteome</keyword>
<feature type="compositionally biased region" description="Basic and acidic residues" evidence="1">
    <location>
        <begin position="356"/>
        <end position="366"/>
    </location>
</feature>
<feature type="region of interest" description="Disordered" evidence="1">
    <location>
        <begin position="1394"/>
        <end position="1413"/>
    </location>
</feature>
<feature type="region of interest" description="Disordered" evidence="1">
    <location>
        <begin position="1468"/>
        <end position="1546"/>
    </location>
</feature>
<feature type="compositionally biased region" description="Low complexity" evidence="1">
    <location>
        <begin position="677"/>
        <end position="687"/>
    </location>
</feature>
<dbReference type="OrthoDB" id="3364052at2759"/>
<feature type="compositionally biased region" description="Basic and acidic residues" evidence="1">
    <location>
        <begin position="1078"/>
        <end position="1088"/>
    </location>
</feature>
<dbReference type="EMBL" id="KQ474079">
    <property type="protein sequence ID" value="KPV74639.1"/>
    <property type="molecule type" value="Genomic_DNA"/>
</dbReference>
<dbReference type="GeneID" id="28977360"/>
<feature type="region of interest" description="Disordered" evidence="1">
    <location>
        <begin position="887"/>
        <end position="929"/>
    </location>
</feature>
<reference evidence="2 3" key="1">
    <citation type="journal article" date="2015" name="Front. Microbiol.">
        <title>Genome sequence of the plant growth promoting endophytic yeast Rhodotorula graminis WP1.</title>
        <authorList>
            <person name="Firrincieli A."/>
            <person name="Otillar R."/>
            <person name="Salamov A."/>
            <person name="Schmutz J."/>
            <person name="Khan Z."/>
            <person name="Redman R.S."/>
            <person name="Fleck N.D."/>
            <person name="Lindquist E."/>
            <person name="Grigoriev I.V."/>
            <person name="Doty S.L."/>
        </authorList>
    </citation>
    <scope>NUCLEOTIDE SEQUENCE [LARGE SCALE GENOMIC DNA]</scope>
    <source>
        <strain evidence="2 3">WP1</strain>
    </source>
</reference>
<sequence length="1546" mass="159548">MADPEHDNLPPLPPPLPPTHARSFSSSSSSSAGGSSRPANGAGALSGALPPLKRSDSGASISSTSTSASAASATRRRRNAARSGDAGAYGSLSAFSRGQSPALARTLSSASSASASSSTGSSRPLRDRSALSAAAISAADLDFPRSSSSFSSDSKVASPSPTSSSFHHHRHTTASLGLGGSPSFPAPSAFFSSHSHSRPPPPPPQHQQQLPSPPRTASDSGTLRRAPAPQRVAVPQLQPGQQLDATGPSPTRPERPPRDARRSASTSTTPNLSSSSAFDPIEDASRPTAVSRTSSSGPSAAAAASTLDTDHDLGLGAPVSRSPSLSRSEAGEGGFAHSAVDGADEAERRRERRARRADELREKNQRILDSINGRAPGPLPAAAPSPPPTSANPAAARDVPGLRRSETSSTLRDVGGVGDGGDLGSLSLLSDEPAPTYARLDSGDSASSWLDDTRRAEREFGVQPPRADVDAGFARSRTLGDLARTAAAPSSSPSPSSSRSPFPSAPVSAHQQPRTPSALDRHASLREYAPATAPRASTSLGYSAFHSSGTGSLRSTPRRSEVLLANRDRDRPRDRAAQREPLRAATALGSPEGGAARDAAIERSLRVSASRDALSSFASSGSGSGVGPAPWSVRERVRSDPRRSVSRVDWRRDGTAGAEEDDDEQELGRDVRRHMRAATASPTLAAAVRRPASSLALGREAPSRTHGRDTLVATRRAGQRRGGGSDEELEELEHEEETTPKSGRKRASKESGGSGGAGGTDGRYSRLSGARAGVGRNGFASMSPLSPTSTTSSHVSPPPSSARSDDRLSSVSTEARRERLKGVDVGSEAWMAEFDDLRRRTVRSRASGRSADAASSAHNEPDLERERTIRAINALLAGQGIFATAAALPPSSSSPDEPLSPASSSSTSSPHKRQPSERLRRTSIAASPSSRTLNGIADRAGAESVLGGLINHGLRAAGPTNGTAAGVAEAEQHHRLLFSALEQFEAHFGAADAGGELVSRMDALVTSTTRLNGGLRGLAHSVREAQVAAQLDEDRLGAGADGDLAPFEKSVAALLRASDDQVRCLTEDMVAFARLDRERERRARREGSADAAAGTSRPVSRASTYRSSMGGGGGGGALYSPPKRAATASPFDSLSSGSALVSHAAASSRSPALGLGKKDVLRDPLSPALDGLRSSAATGSARRHTLGFASGGRGGAGAGAYYGAGQDSPTPSSGRRGEGVHGRSPLATQTSRAADGAFDTPSRSASAAGILRRQSLTSSSATAPESLAGLGLPLPGTAGSSTRRGKTSDTTVRPSSPTSVRFPTQDHLPTTRVDTASANTRTSPTQAPPAGPFRAYSDRDQSRALRALELGANLDEEPQRNSFERDVLGADDDDDDEALARELALQLQEATAERDLPDLPAASPAGSPSVPTTSTVAAVVSQYPYAGPVVNIARPNPQQQQQQESPTGMRSKSRLRLSSGGLGAALKNALSRAGGGGGGGSGERERKSSGEGEAAGSPVRGLGMTPSASRSSMASFDRPSSVASTTDERRVERRREVEAVLRQARR</sequence>
<feature type="compositionally biased region" description="Basic and acidic residues" evidence="1">
    <location>
        <begin position="558"/>
        <end position="582"/>
    </location>
</feature>
<evidence type="ECO:0000313" key="3">
    <source>
        <dbReference type="Proteomes" id="UP000053890"/>
    </source>
</evidence>
<feature type="compositionally biased region" description="Low complexity" evidence="1">
    <location>
        <begin position="23"/>
        <end position="43"/>
    </location>
</feature>
<dbReference type="Proteomes" id="UP000053890">
    <property type="component" value="Unassembled WGS sequence"/>
</dbReference>
<feature type="compositionally biased region" description="Polar residues" evidence="1">
    <location>
        <begin position="1312"/>
        <end position="1325"/>
    </location>
</feature>
<feature type="compositionally biased region" description="Low complexity" evidence="1">
    <location>
        <begin position="887"/>
        <end position="909"/>
    </location>
</feature>
<evidence type="ECO:0000313" key="2">
    <source>
        <dbReference type="EMBL" id="KPV74639.1"/>
    </source>
</evidence>
<feature type="compositionally biased region" description="Acidic residues" evidence="1">
    <location>
        <begin position="725"/>
        <end position="736"/>
    </location>
</feature>
<feature type="compositionally biased region" description="Polar residues" evidence="1">
    <location>
        <begin position="535"/>
        <end position="555"/>
    </location>
</feature>
<feature type="compositionally biased region" description="Low complexity" evidence="1">
    <location>
        <begin position="486"/>
        <end position="509"/>
    </location>
</feature>
<feature type="compositionally biased region" description="Low complexity" evidence="1">
    <location>
        <begin position="57"/>
        <end position="73"/>
    </location>
</feature>
<gene>
    <name evidence="2" type="ORF">RHOBADRAFT_53603</name>
</gene>
<feature type="region of interest" description="Disordered" evidence="1">
    <location>
        <begin position="1173"/>
        <end position="1192"/>
    </location>
</feature>
<protein>
    <submittedName>
        <fullName evidence="2">Uncharacterized protein</fullName>
    </submittedName>
</protein>
<feature type="compositionally biased region" description="Polar residues" evidence="1">
    <location>
        <begin position="1288"/>
        <end position="1302"/>
    </location>
</feature>
<feature type="compositionally biased region" description="Basic and acidic residues" evidence="1">
    <location>
        <begin position="803"/>
        <end position="822"/>
    </location>
</feature>
<feature type="compositionally biased region" description="Low complexity" evidence="1">
    <location>
        <begin position="263"/>
        <end position="276"/>
    </location>
</feature>
<feature type="compositionally biased region" description="Low complexity" evidence="1">
    <location>
        <begin position="100"/>
        <end position="123"/>
    </location>
</feature>
<feature type="compositionally biased region" description="Low complexity" evidence="1">
    <location>
        <begin position="781"/>
        <end position="795"/>
    </location>
</feature>
<dbReference type="OMA" id="IKFGSFP"/>
<feature type="compositionally biased region" description="Basic and acidic residues" evidence="1">
    <location>
        <begin position="1526"/>
        <end position="1539"/>
    </location>
</feature>
<feature type="region of interest" description="Disordered" evidence="1">
    <location>
        <begin position="1200"/>
        <end position="1336"/>
    </location>
</feature>
<organism evidence="2 3">
    <name type="scientific">Rhodotorula graminis (strain WP1)</name>
    <dbReference type="NCBI Taxonomy" id="578459"/>
    <lineage>
        <taxon>Eukaryota</taxon>
        <taxon>Fungi</taxon>
        <taxon>Dikarya</taxon>
        <taxon>Basidiomycota</taxon>
        <taxon>Pucciniomycotina</taxon>
        <taxon>Microbotryomycetes</taxon>
        <taxon>Sporidiobolales</taxon>
        <taxon>Sporidiobolaceae</taxon>
        <taxon>Rhodotorula</taxon>
    </lineage>
</organism>
<feature type="region of interest" description="Disordered" evidence="1">
    <location>
        <begin position="1"/>
        <end position="128"/>
    </location>
</feature>
<name>A0A194S294_RHOGW</name>
<feature type="compositionally biased region" description="Low complexity" evidence="1">
    <location>
        <begin position="142"/>
        <end position="165"/>
    </location>
</feature>
<feature type="compositionally biased region" description="Low complexity" evidence="1">
    <location>
        <begin position="844"/>
        <end position="857"/>
    </location>
</feature>
<feature type="region of interest" description="Disordered" evidence="1">
    <location>
        <begin position="142"/>
        <end position="865"/>
    </location>
</feature>
<feature type="compositionally biased region" description="Pro residues" evidence="1">
    <location>
        <begin position="377"/>
        <end position="390"/>
    </location>
</feature>
<feature type="compositionally biased region" description="Low complexity" evidence="1">
    <location>
        <begin position="608"/>
        <end position="621"/>
    </location>
</feature>
<feature type="compositionally biased region" description="Basic and acidic residues" evidence="1">
    <location>
        <begin position="252"/>
        <end position="262"/>
    </location>
</feature>
<feature type="compositionally biased region" description="Gly residues" evidence="1">
    <location>
        <begin position="752"/>
        <end position="761"/>
    </location>
</feature>
<feature type="compositionally biased region" description="Basic and acidic residues" evidence="1">
    <location>
        <begin position="633"/>
        <end position="654"/>
    </location>
</feature>
<feature type="region of interest" description="Disordered" evidence="1">
    <location>
        <begin position="1430"/>
        <end position="1454"/>
    </location>
</feature>
<proteinExistence type="predicted"/>
<feature type="compositionally biased region" description="Low complexity" evidence="1">
    <location>
        <begin position="288"/>
        <end position="306"/>
    </location>
</feature>
<feature type="compositionally biased region" description="Basic and acidic residues" evidence="1">
    <location>
        <begin position="451"/>
        <end position="460"/>
    </location>
</feature>
<feature type="compositionally biased region" description="Low complexity" evidence="1">
    <location>
        <begin position="1263"/>
        <end position="1281"/>
    </location>
</feature>